<evidence type="ECO:0000256" key="3">
    <source>
        <dbReference type="ARBA" id="ARBA00022793"/>
    </source>
</evidence>
<dbReference type="Proteomes" id="UP000530060">
    <property type="component" value="Unassembled WGS sequence"/>
</dbReference>
<keyword evidence="4" id="KW-0443">Lipid metabolism</keyword>
<accession>A0A6V6ZBL6</accession>
<dbReference type="InterPro" id="IPR003817">
    <property type="entry name" value="PS_Dcarbxylase"/>
</dbReference>
<dbReference type="PANTHER" id="PTHR35809:SF1">
    <property type="entry name" value="ARCHAETIDYLSERINE DECARBOXYLASE PROENZYME-RELATED"/>
    <property type="match status" value="1"/>
</dbReference>
<keyword evidence="2" id="KW-0444">Lipid biosynthesis</keyword>
<keyword evidence="8" id="KW-0456">Lyase</keyword>
<dbReference type="EMBL" id="CAIJDP010000089">
    <property type="protein sequence ID" value="CAD0009025.1"/>
    <property type="molecule type" value="Genomic_DNA"/>
</dbReference>
<evidence type="ECO:0000256" key="2">
    <source>
        <dbReference type="ARBA" id="ARBA00022516"/>
    </source>
</evidence>
<gene>
    <name evidence="12" type="ORF">FLAT13_04694</name>
</gene>
<sequence length="217" mass="24191">MFHKEGGPSILLGTVFAVAVLLIADKFIDITWLRMLVQIAGVIVLIIILQFFRNPKRIAIKNSNHILAPVDGKVVVIEEVYEGEFFKDKRLQVSIFMSPINVHVTRYAMDGIIKFSKYHPGKFLVAWHPKASEENERTTVVIENDTFGQILYRQIAGALARRIVNYAKEGTQVIQGTDAGFIKFGSRVDLFLPLGTPINVVLNQKAIGGKTIIATKA</sequence>
<keyword evidence="5 11" id="KW-0472">Membrane</keyword>
<dbReference type="PANTHER" id="PTHR35809">
    <property type="entry name" value="ARCHAETIDYLSERINE DECARBOXYLASE PROENZYME-RELATED"/>
    <property type="match status" value="1"/>
</dbReference>
<evidence type="ECO:0000256" key="11">
    <source>
        <dbReference type="SAM" id="Phobius"/>
    </source>
</evidence>
<organism evidence="12 13">
    <name type="scientific">Flavobacterium salmonis</name>
    <dbReference type="NCBI Taxonomy" id="2654844"/>
    <lineage>
        <taxon>Bacteria</taxon>
        <taxon>Pseudomonadati</taxon>
        <taxon>Bacteroidota</taxon>
        <taxon>Flavobacteriia</taxon>
        <taxon>Flavobacteriales</taxon>
        <taxon>Flavobacteriaceae</taxon>
        <taxon>Flavobacterium</taxon>
    </lineage>
</organism>
<keyword evidence="9" id="KW-1208">Phospholipid metabolism</keyword>
<reference evidence="12 13" key="1">
    <citation type="submission" date="2020-06" db="EMBL/GenBank/DDBJ databases">
        <authorList>
            <person name="Criscuolo A."/>
        </authorList>
    </citation>
    <scope>NUCLEOTIDE SEQUENCE [LARGE SCALE GENOMIC DNA]</scope>
    <source>
        <strain evidence="13">CIP 111411</strain>
    </source>
</reference>
<evidence type="ECO:0000256" key="9">
    <source>
        <dbReference type="ARBA" id="ARBA00023264"/>
    </source>
</evidence>
<keyword evidence="7" id="KW-0594">Phospholipid biosynthesis</keyword>
<evidence type="ECO:0000256" key="5">
    <source>
        <dbReference type="ARBA" id="ARBA00023136"/>
    </source>
</evidence>
<evidence type="ECO:0000313" key="13">
    <source>
        <dbReference type="Proteomes" id="UP000530060"/>
    </source>
</evidence>
<keyword evidence="11" id="KW-0812">Transmembrane</keyword>
<evidence type="ECO:0000256" key="8">
    <source>
        <dbReference type="ARBA" id="ARBA00023239"/>
    </source>
</evidence>
<evidence type="ECO:0000256" key="6">
    <source>
        <dbReference type="ARBA" id="ARBA00023145"/>
    </source>
</evidence>
<keyword evidence="10" id="KW-0670">Pyruvate</keyword>
<evidence type="ECO:0000256" key="4">
    <source>
        <dbReference type="ARBA" id="ARBA00023098"/>
    </source>
</evidence>
<name>A0A6V6ZBL6_9FLAO</name>
<feature type="transmembrane region" description="Helical" evidence="11">
    <location>
        <begin position="31"/>
        <end position="52"/>
    </location>
</feature>
<evidence type="ECO:0000256" key="1">
    <source>
        <dbReference type="ARBA" id="ARBA00022475"/>
    </source>
</evidence>
<comment type="caution">
    <text evidence="12">The sequence shown here is derived from an EMBL/GenBank/DDBJ whole genome shotgun (WGS) entry which is preliminary data.</text>
</comment>
<dbReference type="NCBIfam" id="NF003678">
    <property type="entry name" value="PRK05305.1-2"/>
    <property type="match status" value="1"/>
</dbReference>
<proteinExistence type="predicted"/>
<protein>
    <submittedName>
        <fullName evidence="12">Phosphatidylserine decarboxylase</fullName>
    </submittedName>
</protein>
<dbReference type="GO" id="GO:0008654">
    <property type="term" value="P:phospholipid biosynthetic process"/>
    <property type="evidence" value="ECO:0007669"/>
    <property type="project" value="UniProtKB-KW"/>
</dbReference>
<keyword evidence="13" id="KW-1185">Reference proteome</keyword>
<dbReference type="AlphaFoldDB" id="A0A6V6ZBL6"/>
<dbReference type="GO" id="GO:0004609">
    <property type="term" value="F:phosphatidylserine decarboxylase activity"/>
    <property type="evidence" value="ECO:0007669"/>
    <property type="project" value="InterPro"/>
</dbReference>
<dbReference type="InterPro" id="IPR033175">
    <property type="entry name" value="PSD-A"/>
</dbReference>
<evidence type="ECO:0000313" key="12">
    <source>
        <dbReference type="EMBL" id="CAD0009025.1"/>
    </source>
</evidence>
<keyword evidence="1" id="KW-1003">Cell membrane</keyword>
<evidence type="ECO:0000256" key="10">
    <source>
        <dbReference type="ARBA" id="ARBA00023317"/>
    </source>
</evidence>
<evidence type="ECO:0000256" key="7">
    <source>
        <dbReference type="ARBA" id="ARBA00023209"/>
    </source>
</evidence>
<keyword evidence="6" id="KW-0865">Zymogen</keyword>
<keyword evidence="11" id="KW-1133">Transmembrane helix</keyword>
<feature type="transmembrane region" description="Helical" evidence="11">
    <location>
        <begin position="6"/>
        <end position="24"/>
    </location>
</feature>
<keyword evidence="3" id="KW-0210">Decarboxylase</keyword>
<dbReference type="Pfam" id="PF02666">
    <property type="entry name" value="PS_Dcarbxylase"/>
    <property type="match status" value="1"/>
</dbReference>
<dbReference type="RefSeq" id="WP_180910693.1">
    <property type="nucleotide sequence ID" value="NZ_CAIJDP010000089.1"/>
</dbReference>